<name>A0A6H5GNG0_9HEMI</name>
<dbReference type="AlphaFoldDB" id="A0A6H5GNG0"/>
<organism evidence="2 3">
    <name type="scientific">Nesidiocoris tenuis</name>
    <dbReference type="NCBI Taxonomy" id="355587"/>
    <lineage>
        <taxon>Eukaryota</taxon>
        <taxon>Metazoa</taxon>
        <taxon>Ecdysozoa</taxon>
        <taxon>Arthropoda</taxon>
        <taxon>Hexapoda</taxon>
        <taxon>Insecta</taxon>
        <taxon>Pterygota</taxon>
        <taxon>Neoptera</taxon>
        <taxon>Paraneoptera</taxon>
        <taxon>Hemiptera</taxon>
        <taxon>Heteroptera</taxon>
        <taxon>Panheteroptera</taxon>
        <taxon>Cimicomorpha</taxon>
        <taxon>Miridae</taxon>
        <taxon>Dicyphina</taxon>
        <taxon>Nesidiocoris</taxon>
    </lineage>
</organism>
<evidence type="ECO:0000313" key="3">
    <source>
        <dbReference type="Proteomes" id="UP000479000"/>
    </source>
</evidence>
<feature type="region of interest" description="Disordered" evidence="1">
    <location>
        <begin position="66"/>
        <end position="87"/>
    </location>
</feature>
<proteinExistence type="predicted"/>
<accession>A0A6H5GNG0</accession>
<feature type="region of interest" description="Disordered" evidence="1">
    <location>
        <begin position="344"/>
        <end position="395"/>
    </location>
</feature>
<feature type="compositionally biased region" description="Low complexity" evidence="1">
    <location>
        <begin position="353"/>
        <end position="370"/>
    </location>
</feature>
<evidence type="ECO:0000256" key="1">
    <source>
        <dbReference type="SAM" id="MobiDB-lite"/>
    </source>
</evidence>
<keyword evidence="3" id="KW-1185">Reference proteome</keyword>
<feature type="compositionally biased region" description="Basic and acidic residues" evidence="1">
    <location>
        <begin position="76"/>
        <end position="87"/>
    </location>
</feature>
<gene>
    <name evidence="2" type="ORF">NTEN_LOCUS10085</name>
</gene>
<evidence type="ECO:0000313" key="2">
    <source>
        <dbReference type="EMBL" id="CAB0004608.1"/>
    </source>
</evidence>
<feature type="compositionally biased region" description="Basic and acidic residues" evidence="1">
    <location>
        <begin position="385"/>
        <end position="395"/>
    </location>
</feature>
<dbReference type="EMBL" id="CADCXU010015117">
    <property type="protein sequence ID" value="CAB0004608.1"/>
    <property type="molecule type" value="Genomic_DNA"/>
</dbReference>
<protein>
    <submittedName>
        <fullName evidence="2">Uncharacterized protein</fullName>
    </submittedName>
</protein>
<reference evidence="2 3" key="1">
    <citation type="submission" date="2020-02" db="EMBL/GenBank/DDBJ databases">
        <authorList>
            <person name="Ferguson B K."/>
        </authorList>
    </citation>
    <scope>NUCLEOTIDE SEQUENCE [LARGE SCALE GENOMIC DNA]</scope>
</reference>
<sequence>MDAAADVPFLTEHVQPVRDADHDDPFGSQILAWEPSWISAYEAFPFQENQHRSIPPCRNHRRRLPVNERPAQTAPRDQKLVQPETHRAHFSRRIPLESVDADAERARLAPVLAASFKICIALPTSMRTRSLYLKGGGHLNCYSELKSDQGGGERIGRAEDKAVGRSQGAEGASNTVQYPKIKLQSFKMKSKNVIAPKKGVRRVQVHLVALTPCHHLPPTSNGAAYHYYSSPTDIVNEALSSVSEFAVFDILASAGPWVGQKSLDLGRSVSARECLRTFVKACLVRMLPSATGRSVSASPCWCNRLVVMTVTPHNARLPRRTSPCTNIELVKQGDQQPLERVERRAGSGGFGTRRPPLARRGSGAGAAAVPFGGGGAPKSRRRSRRVPDTRARRTNECARPRLHRRHRDQHFHHENLDQKNDGEYWLNWYDTKLPTARLFPVSVLPASGVSAHRPRLAVHDRSFHST</sequence>
<dbReference type="Proteomes" id="UP000479000">
    <property type="component" value="Unassembled WGS sequence"/>
</dbReference>